<reference evidence="1 2" key="1">
    <citation type="submission" date="2017-10" db="EMBL/GenBank/DDBJ databases">
        <title>Draft genome of Longimonas halophila.</title>
        <authorList>
            <person name="Goh K.M."/>
            <person name="Shamsir M.S."/>
            <person name="Lim S.W."/>
        </authorList>
    </citation>
    <scope>NUCLEOTIDE SEQUENCE [LARGE SCALE GENOMIC DNA]</scope>
    <source>
        <strain evidence="1 2">KCTC 42399</strain>
    </source>
</reference>
<gene>
    <name evidence="1" type="ORF">CRI93_00005</name>
</gene>
<organism evidence="1 2">
    <name type="scientific">Longimonas halophila</name>
    <dbReference type="NCBI Taxonomy" id="1469170"/>
    <lineage>
        <taxon>Bacteria</taxon>
        <taxon>Pseudomonadati</taxon>
        <taxon>Rhodothermota</taxon>
        <taxon>Rhodothermia</taxon>
        <taxon>Rhodothermales</taxon>
        <taxon>Salisaetaceae</taxon>
        <taxon>Longimonas</taxon>
    </lineage>
</organism>
<name>A0A2H3NPH9_9BACT</name>
<evidence type="ECO:0000313" key="1">
    <source>
        <dbReference type="EMBL" id="PEN09153.1"/>
    </source>
</evidence>
<dbReference type="Proteomes" id="UP000221024">
    <property type="component" value="Unassembled WGS sequence"/>
</dbReference>
<dbReference type="OrthoDB" id="2482758at2"/>
<proteinExistence type="predicted"/>
<evidence type="ECO:0000313" key="2">
    <source>
        <dbReference type="Proteomes" id="UP000221024"/>
    </source>
</evidence>
<comment type="caution">
    <text evidence="1">The sequence shown here is derived from an EMBL/GenBank/DDBJ whole genome shotgun (WGS) entry which is preliminary data.</text>
</comment>
<protein>
    <submittedName>
        <fullName evidence="1">Uncharacterized protein</fullName>
    </submittedName>
</protein>
<dbReference type="AlphaFoldDB" id="A0A2H3NPH9"/>
<dbReference type="RefSeq" id="WP_098060553.1">
    <property type="nucleotide sequence ID" value="NZ_PDEP01000001.1"/>
</dbReference>
<dbReference type="EMBL" id="PDEP01000001">
    <property type="protein sequence ID" value="PEN09153.1"/>
    <property type="molecule type" value="Genomic_DNA"/>
</dbReference>
<sequence>MSTLDITYSAEMMENRLQAELISPQEKFEALQTHDGHSLLFTVGTNGVLNLLRDESGKTAAGWSVTDLSSAQIARDFPDENATVKTFEAAQNRADGSLGLAMVVEAGGTSHLYLSLNNSNRDLSWAQAPEWTAYPYDDPLVDLDSLEIVNVYFCESAANVEYIVVDVLRDPSSPAKYIHRFFVEPGSDTGHYWNSHDLPIDIEAGDYDSAIGRAENGYVDGLYTAGRAGSSGQIAFVPIVNVFGEAAPTPVRLDLPGEGVPDAIASTRNADRSTDLFVVSGSSLYYFASSNQDDGATGVKVATHDVLAGTHHLVAMAHGGVITLWGRNGSDEVYSLACQADSLGDDSSWSVPVPLLSRIEKMSPYINVTHGGNTIFASGKDKLVRITRDPTTQVWTTDRITLPAPPEQPSISFKSYTTTIQVTDEEGLPQSQVTLSLSASQQTAVYINGLYYTVGTEPVHVQTTSLGSVTIVEATDTLSGTTFTVSAGGSHAVTITPMKEPFKKLTALDTPDKLTSATVTKKDGQTAPLVSSDASESNLKTVANGLKNLKSSYNQVTAASRSMDVGMALATPTMGGFAAPAPVTAESLGEDIAVAVGDLFQWLETGVDAVVDIVEDAANEVWHFVAQIGDTVYRALLDSVEAVVGAMEWVFKAVETAVEDLVRFVEFLFEWDDIRRTKEVFHNLIKRFLQSQVAGINDVKNGLDHAIEEVEKKVATWADIDDWSALGDVASQPAAGSTDSPVKGQTAASQHLAHHFQNNASKITVKSKEPDPSLLQSLIDDLFTALKNEAAVLDEVITHFEALAKDFSSLTIGEVLKRLAGILAEGVLGSAKVVIDVILDILADVAAAAVRMLDAKIHIPVVSDILNDIGVPDMSFLDLFCWIPAVAHTVVYKIAEGKAPFPDTTHTQFLIDATSMAELKQAFQAPKPTTDVPPLLASHMQVAKPSQAPGGSTTKRMQTRPMAMSASSPIQLPDSVQQSVFVAGHLFSGFFTLMDDFVTTFEAAAPTGENPWAIPSAVLGALGGGSVGLTDVLVPKDPIENSVVNWLSRGTTGLRLLNKLLFSGPVQKKFAASKGVMKALAAGDGRATGAVIDAILVLPGLACSGWHFYELSQKDAGPERTAAILGEVSNLAAYVSRVAYAVAVNDEDEESRVIIIGVMAGSNVAYAGLQTAESIAG</sequence>
<keyword evidence="2" id="KW-1185">Reference proteome</keyword>
<accession>A0A2H3NPH9</accession>